<feature type="domain" description="RNase III" evidence="23">
    <location>
        <begin position="2331"/>
        <end position="2488"/>
    </location>
</feature>
<keyword evidence="8" id="KW-0540">Nuclease</keyword>
<evidence type="ECO:0000256" key="10">
    <source>
        <dbReference type="ARBA" id="ARBA00022737"/>
    </source>
</evidence>
<feature type="compositionally biased region" description="Polar residues" evidence="22">
    <location>
        <begin position="596"/>
        <end position="605"/>
    </location>
</feature>
<dbReference type="GO" id="GO:0005737">
    <property type="term" value="C:cytoplasm"/>
    <property type="evidence" value="ECO:0007669"/>
    <property type="project" value="UniProtKB-SubCell"/>
</dbReference>
<evidence type="ECO:0000259" key="23">
    <source>
        <dbReference type="PROSITE" id="PS50142"/>
    </source>
</evidence>
<evidence type="ECO:0000256" key="5">
    <source>
        <dbReference type="ARBA" id="ARBA00012177"/>
    </source>
</evidence>
<dbReference type="PROSITE" id="PS50821">
    <property type="entry name" value="PAZ"/>
    <property type="match status" value="1"/>
</dbReference>
<dbReference type="GO" id="GO:0031054">
    <property type="term" value="P:pre-miRNA processing"/>
    <property type="evidence" value="ECO:0007669"/>
    <property type="project" value="InterPro"/>
</dbReference>
<dbReference type="GO" id="GO:0005524">
    <property type="term" value="F:ATP binding"/>
    <property type="evidence" value="ECO:0007669"/>
    <property type="project" value="UniProtKB-KW"/>
</dbReference>
<dbReference type="SMART" id="SM00490">
    <property type="entry name" value="HELICc"/>
    <property type="match status" value="1"/>
</dbReference>
<keyword evidence="9" id="KW-0479">Metal-binding</keyword>
<dbReference type="FunFam" id="1.10.1520.10:FF:000016">
    <property type="entry name" value="Endoribonuclease Dcr-1"/>
    <property type="match status" value="1"/>
</dbReference>
<dbReference type="Gene3D" id="2.170.260.10">
    <property type="entry name" value="paz domain"/>
    <property type="match status" value="1"/>
</dbReference>
<dbReference type="Pfam" id="PF02170">
    <property type="entry name" value="PAZ"/>
    <property type="match status" value="1"/>
</dbReference>
<dbReference type="InterPro" id="IPR000999">
    <property type="entry name" value="RNase_III_dom"/>
</dbReference>
<evidence type="ECO:0000259" key="25">
    <source>
        <dbReference type="PROSITE" id="PS51194"/>
    </source>
</evidence>
<dbReference type="Proteomes" id="UP000829999">
    <property type="component" value="Chromosome 19"/>
</dbReference>
<dbReference type="GO" id="GO:0004525">
    <property type="term" value="F:ribonuclease III activity"/>
    <property type="evidence" value="ECO:0007669"/>
    <property type="project" value="UniProtKB-EC"/>
</dbReference>
<dbReference type="InterPro" id="IPR001650">
    <property type="entry name" value="Helicase_C-like"/>
</dbReference>
<keyword evidence="15" id="KW-0067">ATP-binding</keyword>
<dbReference type="PROSITE" id="PS51327">
    <property type="entry name" value="DICER_DSRBF"/>
    <property type="match status" value="1"/>
</dbReference>
<evidence type="ECO:0000256" key="11">
    <source>
        <dbReference type="ARBA" id="ARBA00022741"/>
    </source>
</evidence>
<feature type="compositionally biased region" description="Acidic residues" evidence="22">
    <location>
        <begin position="1688"/>
        <end position="1697"/>
    </location>
</feature>
<organism evidence="27 28">
    <name type="scientific">Spodoptera frugiperda</name>
    <name type="common">Fall armyworm</name>
    <dbReference type="NCBI Taxonomy" id="7108"/>
    <lineage>
        <taxon>Eukaryota</taxon>
        <taxon>Metazoa</taxon>
        <taxon>Ecdysozoa</taxon>
        <taxon>Arthropoda</taxon>
        <taxon>Hexapoda</taxon>
        <taxon>Insecta</taxon>
        <taxon>Pterygota</taxon>
        <taxon>Neoptera</taxon>
        <taxon>Endopterygota</taxon>
        <taxon>Lepidoptera</taxon>
        <taxon>Glossata</taxon>
        <taxon>Ditrysia</taxon>
        <taxon>Noctuoidea</taxon>
        <taxon>Noctuidae</taxon>
        <taxon>Amphipyrinae</taxon>
        <taxon>Spodoptera</taxon>
    </lineage>
</organism>
<dbReference type="FunFam" id="3.30.160.20:FF:000015">
    <property type="entry name" value="endoribonuclease Dicer"/>
    <property type="match status" value="1"/>
</dbReference>
<keyword evidence="13" id="KW-0378">Hydrolase</keyword>
<feature type="region of interest" description="Disordered" evidence="22">
    <location>
        <begin position="2236"/>
        <end position="2275"/>
    </location>
</feature>
<evidence type="ECO:0000256" key="12">
    <source>
        <dbReference type="ARBA" id="ARBA00022759"/>
    </source>
</evidence>
<dbReference type="InterPro" id="IPR048512">
    <property type="entry name" value="Dicer_platform"/>
</dbReference>
<dbReference type="InterPro" id="IPR036085">
    <property type="entry name" value="PAZ_dom_sf"/>
</dbReference>
<feature type="compositionally biased region" description="Basic and acidic residues" evidence="22">
    <location>
        <begin position="1647"/>
        <end position="1687"/>
    </location>
</feature>
<dbReference type="Pfam" id="PF20932">
    <property type="entry name" value="Dicer_dsRBD"/>
    <property type="match status" value="1"/>
</dbReference>
<dbReference type="Gene3D" id="3.40.50.300">
    <property type="entry name" value="P-loop containing nucleotide triphosphate hydrolases"/>
    <property type="match status" value="2"/>
</dbReference>
<keyword evidence="19" id="KW-0464">Manganese</keyword>
<accession>A0A9R0F1D7</accession>
<dbReference type="Pfam" id="PF03368">
    <property type="entry name" value="Dicer_dimer"/>
    <property type="match status" value="1"/>
</dbReference>
<dbReference type="GO" id="GO:0046872">
    <property type="term" value="F:metal ion binding"/>
    <property type="evidence" value="ECO:0007669"/>
    <property type="project" value="UniProtKB-KW"/>
</dbReference>
<evidence type="ECO:0000256" key="13">
    <source>
        <dbReference type="ARBA" id="ARBA00022801"/>
    </source>
</evidence>
<feature type="compositionally biased region" description="Basic and acidic residues" evidence="22">
    <location>
        <begin position="556"/>
        <end position="565"/>
    </location>
</feature>
<keyword evidence="11" id="KW-0547">Nucleotide-binding</keyword>
<dbReference type="PANTHER" id="PTHR14950:SF37">
    <property type="entry name" value="ENDORIBONUCLEASE DICER"/>
    <property type="match status" value="1"/>
</dbReference>
<keyword evidence="10" id="KW-0677">Repeat</keyword>
<keyword evidence="17 21" id="KW-0694">RNA-binding</keyword>
<evidence type="ECO:0000256" key="19">
    <source>
        <dbReference type="ARBA" id="ARBA00023211"/>
    </source>
</evidence>
<dbReference type="InterPro" id="IPR038248">
    <property type="entry name" value="Dicer_dimer_sf"/>
</dbReference>
<name>A0A9R0F1D7_SPOFR</name>
<dbReference type="InterPro" id="IPR014720">
    <property type="entry name" value="dsRBD_dom"/>
</dbReference>
<keyword evidence="7" id="KW-0597">Phosphoprotein</keyword>
<dbReference type="SUPFAM" id="SSF101690">
    <property type="entry name" value="PAZ domain"/>
    <property type="match status" value="1"/>
</dbReference>
<dbReference type="InterPro" id="IPR027417">
    <property type="entry name" value="P-loop_NTPase"/>
</dbReference>
<evidence type="ECO:0000256" key="7">
    <source>
        <dbReference type="ARBA" id="ARBA00022553"/>
    </source>
</evidence>
<evidence type="ECO:0000256" key="15">
    <source>
        <dbReference type="ARBA" id="ARBA00022840"/>
    </source>
</evidence>
<dbReference type="InterPro" id="IPR036389">
    <property type="entry name" value="RNase_III_sf"/>
</dbReference>
<dbReference type="SUPFAM" id="SSF69065">
    <property type="entry name" value="RNase III domain-like"/>
    <property type="match status" value="2"/>
</dbReference>
<evidence type="ECO:0000256" key="9">
    <source>
        <dbReference type="ARBA" id="ARBA00022723"/>
    </source>
</evidence>
<dbReference type="GO" id="GO:0004386">
    <property type="term" value="F:helicase activity"/>
    <property type="evidence" value="ECO:0007669"/>
    <property type="project" value="UniProtKB-KW"/>
</dbReference>
<feature type="compositionally biased region" description="Basic and acidic residues" evidence="22">
    <location>
        <begin position="1245"/>
        <end position="1259"/>
    </location>
</feature>
<evidence type="ECO:0000256" key="6">
    <source>
        <dbReference type="ARBA" id="ARBA00022490"/>
    </source>
</evidence>
<evidence type="ECO:0000313" key="28">
    <source>
        <dbReference type="RefSeq" id="XP_050556783.1"/>
    </source>
</evidence>
<keyword evidence="6" id="KW-0963">Cytoplasm</keyword>
<feature type="region of interest" description="Disordered" evidence="22">
    <location>
        <begin position="556"/>
        <end position="624"/>
    </location>
</feature>
<sequence>MMDACCSRFTAAEGGARLAAAASTKNILAVEYASFIPVRLLYEKAHQIRGSLFEGSKRSIYITRASRVQVVAFELKILTDLGTVAAQTYDEVYDWMAELETKEVVICTSAVLKRILEEELLSMSNINVLIVDSCHLIYKDEDLKYIMRTYKECSKTDQPIILALTYPLFNSKKDTEDKKETAEQSEKEKEDTISTSEKEKEDTVSLSEKEKENTVSLSEKEKENTVSLSEKEKENTVSLREKEIADDSMTPSSEGVSETEHRVFERAKGTEIEEIGVYKNLDDFDMYEKLEWKIEELEKELCCQMDLAEDIDGGKRMSASVSKPRELIIEYDGKPTEDQLPEVYRDLDNYMRDTVQDALDFIEDHRHDPTEIYGDELYDEFMSIPDPTIDPKMVFKKFLYVLEQLGPYAADKAAFCLLNKLEKLKIKIPYERHFILMCLCTTVFVKIRCYAELVFNTIEDEWLRIKTFSTPKILRFVEILEKFKPPDAKNSTGIRQECDGVAIRSECDSKDDINHAKNKENNVKKLLKDIESCDFNTLGDKIQDRVHIYESNLKDLSENDEKSDTSTDSPKNLPNKIPDVLSDTKSDTNDKLDTQPDGQQESLPGSETLPGGQETLPSTKIGMDSKGNEFLFQQRGLLGFTRRAGNRLRGKSRMQRNNAARALQMQQNPDALCGIVFMKEPLIAKIMFMVIVDMSRCNPSLSYVCVQFCATESPADPGTEPRECLRQGKRQEDVLKKFRMHECNLLLATSALEEGIDLPRCNLVLRWDVPPSYRSYGLCRGRARAPRAAAGLLCSDSSDTTDLLLHHVATYRELDQIISRKCGCGIQDEPPQTEEDHADAFTTFVKPYSPNDNKNTNTNTGKVNDTDANDTLATNDTEPINSDTMPMNDAVAIDTDDNLHLDVEKNICEIDVSIQSMNINSDLVELNDKLVKDLKIDNTKEIDDKNDSVSPKIDEIISQNNETGEIELNSSIKDEKVKENDIKIDATKKKSQKDKDKSTKDKDKSSKDMSSKVYCNKCFNTKLNGVCLCTNVNLYHQLVAKSNVGRGDYKKGQNEESFASVDLSTAIALINRYCGKLPSDTFTRLAPQWWMEEVALPVKGTGQVRPAYICTLRLPLNCPVKYNIVGHPMPTKVLARRMVALQACRILHKSGELDNQLMPIGKENFRAVELEGVNNLGACTGNEPADAHDSARPGTTKRRQYYYKRTAWAFTDCQPVIDSTDAEIYPGIDPETLEIDSDVEASSQDGRKEGTRHKEGRKDSGKRNMLYAIVSKLWCALPERYNTRGRRLHAPQLASQAIGILMARQEPDNLQIPAFPVYTRSGEVRVSVEHVPGADVRVSPRRGKLIRRFMRFVFAEVLRVRRRGMKLQSEGSTHNNYYIVPTIKTVTPDGTHKIDIDWDFLELIYQHTEEKKASDLEKPVLWQEVPDDERGDKDCNRRRRGKKRMANPLLKQGETFVFDAEKYKEAVVTPWYRNQDQPQFFLVAEICWNLTPDSSFPSATHQSFRDYYSTKYGVTLTQRDQPLLDVDHTSARLNLLTPRYVNRKGVALPVSSERTRRAKRDRLDQKQILVPELCRLHPFAAPLWFATVALPCVLYRINALLIADEIRRAVAIDVGLGIPKINDHTMPGFQWPALDFGWSLAEVLSADSEKNDKKKDEEESKKELKEKDSESSSEKEKTEADSQKSTEEDTGLEDDSPPAEKTINDILQEKEDAEADAAFEIGTWSNDMASSIPETSEYDELMEPLPPNLTFCTSASGGTNWCDPVSKPKYNQYGASKNFSMADSDDSFMSSDLDSDDTDLDYEGSDEDADANGFCSSRNANTTMGVRIEYKTAHEAEAFDIERTKKVNPAPMPDEADDARDRALHDELIRQGSAPEEYIEKFRSAVTQHKQDIIDKNQLITKDDDITEILPETKETYHSSIICKKSETQAIDELFPYTTDELEFKDGQITIESIERNKRVLLAQIKEKLPSYQLNKLNCFSMKDINIDSKDYVNEKVVNVGFDTKEGYKGVCKGVGEFIPYYTDGRGGKEFDFDFQPVLEGHPGPSPSVILQALTMSNANDGINLERLETIGDSFLKFAITAYLYCAHPTVHEGKLSHMRSKQVSNLNLYRLGRNKRLGARMIASKFEPHDNWLPPCHKPPPTLHPRLNGEGKDMMQHLETPLDAAGCFIPYNLITQHSIPDKSIADCVEALIGAYLLECGPRGALLFMSWLGIRVLPCHHVELDDNHPFVSRATKMEKENQEPKPPSTPDLKRSSSTSSCSDDEGPPQQEVFPAEDWSWPARAVGSLQPYRDADGKWMQPIFGELRAPPSPLLRYIEDPEGELEQMLSGYDALERTLQYRFQDRSLLLQALTHASHHSNRLTDCYQRLEFLGDAILDYLITRHLYEDPRRHSPGALTDLRSALVNNTIFATLAARHGFHKYFRHMSPGLNEVLTKYVKIQEENGHSISEEHYLIQEDAMEQAEDVEVPKALGDLFESVAGAIFLDSGMSLGAVWKSYVNLMGAELEAFSAAAPKSPVRELLEAEPDTAKFGKPERLADGRRVRVCVEVFGRGTFKGVGRNYRIAKGTAARCALRHLKVHRAR</sequence>
<comment type="similarity">
    <text evidence="20">Belongs to the helicase family. Dicer subfamily.</text>
</comment>
<feature type="region of interest" description="Disordered" evidence="22">
    <location>
        <begin position="173"/>
        <end position="262"/>
    </location>
</feature>
<evidence type="ECO:0000259" key="26">
    <source>
        <dbReference type="PROSITE" id="PS51327"/>
    </source>
</evidence>
<proteinExistence type="inferred from homology"/>
<dbReference type="OrthoDB" id="2392202at2759"/>
<evidence type="ECO:0000256" key="20">
    <source>
        <dbReference type="ARBA" id="ARBA00035116"/>
    </source>
</evidence>
<dbReference type="CTD" id="42693"/>
<evidence type="ECO:0000313" key="27">
    <source>
        <dbReference type="Proteomes" id="UP000829999"/>
    </source>
</evidence>
<evidence type="ECO:0000256" key="18">
    <source>
        <dbReference type="ARBA" id="ARBA00023158"/>
    </source>
</evidence>
<dbReference type="InterPro" id="IPR003100">
    <property type="entry name" value="PAZ_dom"/>
</dbReference>
<dbReference type="GO" id="GO:0016441">
    <property type="term" value="P:post-transcriptional gene silencing"/>
    <property type="evidence" value="ECO:0007669"/>
    <property type="project" value="UniProtKB-ARBA"/>
</dbReference>
<dbReference type="InterPro" id="IPR005034">
    <property type="entry name" value="Dicer_dimerisation"/>
</dbReference>
<comment type="cofactor">
    <cofactor evidence="3">
        <name>Mg(2+)</name>
        <dbReference type="ChEBI" id="CHEBI:18420"/>
    </cofactor>
</comment>
<dbReference type="CDD" id="cd00593">
    <property type="entry name" value="RIBOc"/>
    <property type="match status" value="2"/>
</dbReference>
<gene>
    <name evidence="28 29" type="primary">LOC118280888</name>
</gene>
<evidence type="ECO:0000256" key="17">
    <source>
        <dbReference type="ARBA" id="ARBA00022884"/>
    </source>
</evidence>
<protein>
    <recommendedName>
        <fullName evidence="5">ribonuclease III</fullName>
        <ecNumber evidence="5">3.1.26.3</ecNumber>
    </recommendedName>
</protein>
<dbReference type="GO" id="GO:0006309">
    <property type="term" value="P:apoptotic DNA fragmentation"/>
    <property type="evidence" value="ECO:0007669"/>
    <property type="project" value="TreeGrafter"/>
</dbReference>
<feature type="domain" description="Helicase C-terminal" evidence="25">
    <location>
        <begin position="664"/>
        <end position="838"/>
    </location>
</feature>
<evidence type="ECO:0000256" key="1">
    <source>
        <dbReference type="ARBA" id="ARBA00000109"/>
    </source>
</evidence>
<reference evidence="28 29" key="1">
    <citation type="submission" date="2025-04" db="UniProtKB">
        <authorList>
            <consortium name="RefSeq"/>
        </authorList>
    </citation>
    <scope>IDENTIFICATION</scope>
    <source>
        <tissue evidence="28 29">Whole larval tissue</tissue>
    </source>
</reference>
<dbReference type="Gene3D" id="3.30.160.380">
    <property type="entry name" value="Dicer dimerisation domain"/>
    <property type="match status" value="1"/>
</dbReference>
<feature type="region of interest" description="Disordered" evidence="22">
    <location>
        <begin position="983"/>
        <end position="1008"/>
    </location>
</feature>
<dbReference type="GO" id="GO:0030422">
    <property type="term" value="P:siRNA processing"/>
    <property type="evidence" value="ECO:0007669"/>
    <property type="project" value="InterPro"/>
</dbReference>
<feature type="compositionally biased region" description="Low complexity" evidence="22">
    <location>
        <begin position="851"/>
        <end position="863"/>
    </location>
</feature>
<evidence type="ECO:0000256" key="2">
    <source>
        <dbReference type="ARBA" id="ARBA00001936"/>
    </source>
</evidence>
<comment type="cofactor">
    <cofactor evidence="2">
        <name>Mn(2+)</name>
        <dbReference type="ChEBI" id="CHEBI:29035"/>
    </cofactor>
</comment>
<keyword evidence="14" id="KW-0347">Helicase</keyword>
<evidence type="ECO:0000256" key="8">
    <source>
        <dbReference type="ARBA" id="ARBA00022722"/>
    </source>
</evidence>
<dbReference type="RefSeq" id="XP_050556783.1">
    <property type="nucleotide sequence ID" value="XM_050700826.1"/>
</dbReference>
<evidence type="ECO:0000256" key="14">
    <source>
        <dbReference type="ARBA" id="ARBA00022806"/>
    </source>
</evidence>
<evidence type="ECO:0000256" key="22">
    <source>
        <dbReference type="SAM" id="MobiDB-lite"/>
    </source>
</evidence>
<evidence type="ECO:0000256" key="3">
    <source>
        <dbReference type="ARBA" id="ARBA00001946"/>
    </source>
</evidence>
<dbReference type="EC" id="3.1.26.3" evidence="5"/>
<feature type="region of interest" description="Disordered" evidence="22">
    <location>
        <begin position="1233"/>
        <end position="1259"/>
    </location>
</feature>
<dbReference type="SMART" id="SM00535">
    <property type="entry name" value="RIBOc"/>
    <property type="match status" value="2"/>
</dbReference>
<dbReference type="FunFam" id="1.10.1520.10:FF:000005">
    <property type="entry name" value="Putative endoribonuclease dicer"/>
    <property type="match status" value="1"/>
</dbReference>
<dbReference type="InterPro" id="IPR048513">
    <property type="entry name" value="Dicer_PBD"/>
</dbReference>
<evidence type="ECO:0000256" key="21">
    <source>
        <dbReference type="PROSITE-ProRule" id="PRU00657"/>
    </source>
</evidence>
<dbReference type="RefSeq" id="XP_050556784.1">
    <property type="nucleotide sequence ID" value="XM_050700827.1"/>
</dbReference>
<evidence type="ECO:0000259" key="24">
    <source>
        <dbReference type="PROSITE" id="PS50821"/>
    </source>
</evidence>
<dbReference type="Pfam" id="PF20931">
    <property type="entry name" value="Dicer_platform"/>
    <property type="match status" value="1"/>
</dbReference>
<dbReference type="SMART" id="SM00358">
    <property type="entry name" value="DSRM"/>
    <property type="match status" value="1"/>
</dbReference>
<dbReference type="Gene3D" id="1.10.1520.10">
    <property type="entry name" value="Ribonuclease III domain"/>
    <property type="match status" value="2"/>
</dbReference>
<dbReference type="PANTHER" id="PTHR14950">
    <property type="entry name" value="DICER-RELATED"/>
    <property type="match status" value="1"/>
</dbReference>
<dbReference type="GO" id="GO:0003723">
    <property type="term" value="F:RNA binding"/>
    <property type="evidence" value="ECO:0007669"/>
    <property type="project" value="UniProtKB-UniRule"/>
</dbReference>
<feature type="compositionally biased region" description="Basic and acidic residues" evidence="22">
    <location>
        <begin position="582"/>
        <end position="594"/>
    </location>
</feature>
<keyword evidence="16" id="KW-0460">Magnesium</keyword>
<feature type="domain" description="PAZ" evidence="24">
    <location>
        <begin position="1445"/>
        <end position="1578"/>
    </location>
</feature>
<feature type="region of interest" description="Disordered" evidence="22">
    <location>
        <begin position="1647"/>
        <end position="1700"/>
    </location>
</feature>
<dbReference type="CDD" id="cd10843">
    <property type="entry name" value="DSRM_DICER"/>
    <property type="match status" value="1"/>
</dbReference>
<dbReference type="PROSITE" id="PS50142">
    <property type="entry name" value="RNASE_3_2"/>
    <property type="match status" value="2"/>
</dbReference>
<evidence type="ECO:0000313" key="29">
    <source>
        <dbReference type="RefSeq" id="XP_050556784.1"/>
    </source>
</evidence>
<dbReference type="SMART" id="SM00949">
    <property type="entry name" value="PAZ"/>
    <property type="match status" value="1"/>
</dbReference>
<dbReference type="Pfam" id="PF00271">
    <property type="entry name" value="Helicase_C"/>
    <property type="match status" value="1"/>
</dbReference>
<evidence type="ECO:0000256" key="16">
    <source>
        <dbReference type="ARBA" id="ARBA00022842"/>
    </source>
</evidence>
<dbReference type="PROSITE" id="PS00517">
    <property type="entry name" value="RNASE_3_1"/>
    <property type="match status" value="1"/>
</dbReference>
<dbReference type="GO" id="GO:0004530">
    <property type="term" value="F:deoxyribonuclease I activity"/>
    <property type="evidence" value="ECO:0007669"/>
    <property type="project" value="TreeGrafter"/>
</dbReference>
<keyword evidence="12" id="KW-0255">Endonuclease</keyword>
<feature type="domain" description="RNase III" evidence="23">
    <location>
        <begin position="2049"/>
        <end position="2201"/>
    </location>
</feature>
<keyword evidence="27" id="KW-1185">Reference proteome</keyword>
<feature type="region of interest" description="Disordered" evidence="22">
    <location>
        <begin position="844"/>
        <end position="887"/>
    </location>
</feature>
<dbReference type="Gene3D" id="3.30.160.20">
    <property type="match status" value="1"/>
</dbReference>
<comment type="subcellular location">
    <subcellularLocation>
        <location evidence="4">Cytoplasm</location>
    </subcellularLocation>
</comment>
<dbReference type="GO" id="GO:0070578">
    <property type="term" value="C:RISC-loading complex"/>
    <property type="evidence" value="ECO:0007669"/>
    <property type="project" value="TreeGrafter"/>
</dbReference>
<evidence type="ECO:0000256" key="4">
    <source>
        <dbReference type="ARBA" id="ARBA00004496"/>
    </source>
</evidence>
<dbReference type="InterPro" id="IPR044441">
    <property type="entry name" value="DICER_DSRM"/>
</dbReference>
<dbReference type="GO" id="GO:0005634">
    <property type="term" value="C:nucleus"/>
    <property type="evidence" value="ECO:0007669"/>
    <property type="project" value="TreeGrafter"/>
</dbReference>
<dbReference type="PROSITE" id="PS51194">
    <property type="entry name" value="HELICASE_CTER"/>
    <property type="match status" value="1"/>
</dbReference>
<dbReference type="SUPFAM" id="SSF52540">
    <property type="entry name" value="P-loop containing nucleoside triphosphate hydrolases"/>
    <property type="match status" value="1"/>
</dbReference>
<feature type="compositionally biased region" description="Basic and acidic residues" evidence="22">
    <location>
        <begin position="173"/>
        <end position="245"/>
    </location>
</feature>
<keyword evidence="18" id="KW-0943">RNA-mediated gene silencing</keyword>
<dbReference type="FunFam" id="2.170.260.10:FF:000002">
    <property type="entry name" value="Putative Endoribonuclease Dicer"/>
    <property type="match status" value="1"/>
</dbReference>
<feature type="domain" description="Dicer dsRNA-binding fold" evidence="26">
    <location>
        <begin position="1066"/>
        <end position="1167"/>
    </location>
</feature>
<dbReference type="GeneID" id="118280888"/>
<dbReference type="CDD" id="cd15903">
    <property type="entry name" value="Dicer_PBD"/>
    <property type="match status" value="1"/>
</dbReference>
<comment type="catalytic activity">
    <reaction evidence="1">
        <text>Endonucleolytic cleavage to 5'-phosphomonoester.</text>
        <dbReference type="EC" id="3.1.26.3"/>
    </reaction>
</comment>
<dbReference type="Pfam" id="PF00636">
    <property type="entry name" value="Ribonuclease_3"/>
    <property type="match status" value="2"/>
</dbReference>